<evidence type="ECO:0000313" key="3">
    <source>
        <dbReference type="Proteomes" id="UP000530268"/>
    </source>
</evidence>
<sequence length="147" mass="15585">MLIVLMCLALPVPQLIARQLQVSPAAHLTLLLFGLCAVTVTLATQSPNLILGSTDTSYSTALSPLGYAIAGLALLTPAYWVIEQLCPLPDSQVDVVLIETLSLVVAAALLETSTSFPQLLTEFCALVLVTTLAVRAAFILKQAHDQK</sequence>
<feature type="transmembrane region" description="Helical" evidence="1">
    <location>
        <begin position="119"/>
        <end position="140"/>
    </location>
</feature>
<evidence type="ECO:0000256" key="1">
    <source>
        <dbReference type="SAM" id="Phobius"/>
    </source>
</evidence>
<evidence type="ECO:0000313" key="2">
    <source>
        <dbReference type="EMBL" id="MBB3993045.1"/>
    </source>
</evidence>
<accession>A0A7W6E6Q3</accession>
<feature type="transmembrane region" description="Helical" evidence="1">
    <location>
        <begin position="27"/>
        <end position="44"/>
    </location>
</feature>
<proteinExistence type="predicted"/>
<keyword evidence="3" id="KW-1185">Reference proteome</keyword>
<keyword evidence="1" id="KW-0812">Transmembrane</keyword>
<dbReference type="EMBL" id="JACIEI010000001">
    <property type="protein sequence ID" value="MBB3993045.1"/>
    <property type="molecule type" value="Genomic_DNA"/>
</dbReference>
<dbReference type="AlphaFoldDB" id="A0A7W6E6Q3"/>
<comment type="caution">
    <text evidence="2">The sequence shown here is derived from an EMBL/GenBank/DDBJ whole genome shotgun (WGS) entry which is preliminary data.</text>
</comment>
<dbReference type="Proteomes" id="UP000530268">
    <property type="component" value="Unassembled WGS sequence"/>
</dbReference>
<organism evidence="2 3">
    <name type="scientific">Sulfitobacter undariae</name>
    <dbReference type="NCBI Taxonomy" id="1563671"/>
    <lineage>
        <taxon>Bacteria</taxon>
        <taxon>Pseudomonadati</taxon>
        <taxon>Pseudomonadota</taxon>
        <taxon>Alphaproteobacteria</taxon>
        <taxon>Rhodobacterales</taxon>
        <taxon>Roseobacteraceae</taxon>
        <taxon>Sulfitobacter</taxon>
    </lineage>
</organism>
<keyword evidence="1" id="KW-0472">Membrane</keyword>
<reference evidence="2 3" key="1">
    <citation type="submission" date="2020-08" db="EMBL/GenBank/DDBJ databases">
        <title>Genomic Encyclopedia of Type Strains, Phase IV (KMG-IV): sequencing the most valuable type-strain genomes for metagenomic binning, comparative biology and taxonomic classification.</title>
        <authorList>
            <person name="Goeker M."/>
        </authorList>
    </citation>
    <scope>NUCLEOTIDE SEQUENCE [LARGE SCALE GENOMIC DNA]</scope>
    <source>
        <strain evidence="2 3">DSM 102234</strain>
    </source>
</reference>
<dbReference type="RefSeq" id="WP_184562676.1">
    <property type="nucleotide sequence ID" value="NZ_JACIEI010000001.1"/>
</dbReference>
<keyword evidence="1" id="KW-1133">Transmembrane helix</keyword>
<feature type="transmembrane region" description="Helical" evidence="1">
    <location>
        <begin position="65"/>
        <end position="82"/>
    </location>
</feature>
<gene>
    <name evidence="2" type="ORF">GGR95_000664</name>
</gene>
<name>A0A7W6E6Q3_9RHOB</name>
<protein>
    <submittedName>
        <fullName evidence="2">Putative membrane protein YdbT with pleckstrin-like domain</fullName>
    </submittedName>
</protein>